<sequence length="794" mass="88839">MSDPVAMETDSPALLAAVDSLAPQTALHEVELNVAHLQDKVYKDECLYCFDTSYNKGGLFISTKSFFAVCLEHVPILVSKEHNKGFVLYKKCKILTESDEPKDKIQKLSIKFEQVDEIEEYSFVVYPNLDRSFIISEATLPSDAYRSAHSILTHTSAALQDRLEAGISEWDGEQILNSVAAEHLIQINPGKKIPYSGWACEEPDCGLKENLWLNLTDGVIMCGRMQVLHSKEGSTTLPGNGHAKLHFERTSHPVAVKLGTISNGDADVYDYLVNDAVKDPKLAEHLQHFGLDINKMEKTEKSTLEMELDLNQKWEWSRCLEDGVTLESVFGPNFSGIINIGSSCYINSVLQMLYVIPDFLHVYGGAHGLSLMHRLAPAEVNEDFNAQLAKIVVSLQTGKYSKAAAEDNGFKPTQFRRIVGRGHPEFSTARQQDAEEYLRHLFDKIDDNVTGDVNPVDALRFQIETRLLDCSSGYARYSEKEDTILSLQIPLEIASNMLGEGPASRKVIDLGSILDAAFSDEIIEGFKSPITNKLGNAKTRMGIKTFPDFLVLQLKRFGYSEDRSIKKLDVDVLLDELIDLEKYAAKGPQPGENLLPDDVNADVEHKLNEEFVEQIVEMGFSQNAARKAVYLTKNKSAQEATDWIFANMDQPDFNEAHPDLKGNRKADNKVDPRLQELTVLGFPVHKARIALEQANGDVNAAAEWLFMNGDSLPDEEVVEPVRERAKKQCRNGPGKYHLKAIISHMGSSPHTGHYVAHIKRDNVWYLFNDEKVAVSQNPPVSLGYLYLLERLPQV</sequence>
<evidence type="ECO:0000313" key="2">
    <source>
        <dbReference type="WBParaSite" id="JU765_v2.g8626.t1"/>
    </source>
</evidence>
<accession>A0AC34RNH8</accession>
<protein>
    <submittedName>
        <fullName evidence="2">Ubiquitin carboxyl-terminal hydrolase</fullName>
    </submittedName>
</protein>
<dbReference type="WBParaSite" id="JU765_v2.g8626.t1">
    <property type="protein sequence ID" value="JU765_v2.g8626.t1"/>
    <property type="gene ID" value="JU765_v2.g8626"/>
</dbReference>
<reference evidence="2" key="1">
    <citation type="submission" date="2022-11" db="UniProtKB">
        <authorList>
            <consortium name="WormBaseParasite"/>
        </authorList>
    </citation>
    <scope>IDENTIFICATION</scope>
</reference>
<dbReference type="Proteomes" id="UP000887576">
    <property type="component" value="Unplaced"/>
</dbReference>
<organism evidence="1 2">
    <name type="scientific">Panagrolaimus sp. JU765</name>
    <dbReference type="NCBI Taxonomy" id="591449"/>
    <lineage>
        <taxon>Eukaryota</taxon>
        <taxon>Metazoa</taxon>
        <taxon>Ecdysozoa</taxon>
        <taxon>Nematoda</taxon>
        <taxon>Chromadorea</taxon>
        <taxon>Rhabditida</taxon>
        <taxon>Tylenchina</taxon>
        <taxon>Panagrolaimomorpha</taxon>
        <taxon>Panagrolaimoidea</taxon>
        <taxon>Panagrolaimidae</taxon>
        <taxon>Panagrolaimus</taxon>
    </lineage>
</organism>
<name>A0AC34RNH8_9BILA</name>
<evidence type="ECO:0000313" key="1">
    <source>
        <dbReference type="Proteomes" id="UP000887576"/>
    </source>
</evidence>
<proteinExistence type="predicted"/>